<comment type="similarity">
    <text evidence="13">Belongs to the LpxK family.</text>
</comment>
<evidence type="ECO:0000256" key="4">
    <source>
        <dbReference type="ARBA" id="ARBA00016436"/>
    </source>
</evidence>
<dbReference type="InterPro" id="IPR027417">
    <property type="entry name" value="P-loop_NTPase"/>
</dbReference>
<gene>
    <name evidence="13" type="primary">lpxK</name>
    <name evidence="15" type="ORF">M472_15085</name>
</gene>
<evidence type="ECO:0000256" key="7">
    <source>
        <dbReference type="ARBA" id="ARBA00022679"/>
    </source>
</evidence>
<dbReference type="HAMAP" id="MF_00409">
    <property type="entry name" value="LpxK"/>
    <property type="match status" value="1"/>
</dbReference>
<keyword evidence="14" id="KW-0812">Transmembrane</keyword>
<dbReference type="eggNOG" id="COG1663">
    <property type="taxonomic scope" value="Bacteria"/>
</dbReference>
<keyword evidence="11 13" id="KW-0443">Lipid metabolism</keyword>
<evidence type="ECO:0000256" key="11">
    <source>
        <dbReference type="ARBA" id="ARBA00023098"/>
    </source>
</evidence>
<dbReference type="PANTHER" id="PTHR42724">
    <property type="entry name" value="TETRAACYLDISACCHARIDE 4'-KINASE"/>
    <property type="match status" value="1"/>
</dbReference>
<comment type="function">
    <text evidence="1 13">Transfers the gamma-phosphate of ATP to the 4'-position of a tetraacyldisaccharide 1-phosphate intermediate (termed DS-1-P) to form tetraacyldisaccharide 1,4'-bis-phosphate (lipid IVA).</text>
</comment>
<dbReference type="Pfam" id="PF02606">
    <property type="entry name" value="LpxK"/>
    <property type="match status" value="1"/>
</dbReference>
<dbReference type="EC" id="2.7.1.130" evidence="3 13"/>
<keyword evidence="7 13" id="KW-0808">Transferase</keyword>
<dbReference type="NCBIfam" id="TIGR00682">
    <property type="entry name" value="lpxK"/>
    <property type="match status" value="1"/>
</dbReference>
<evidence type="ECO:0000256" key="2">
    <source>
        <dbReference type="ARBA" id="ARBA00004870"/>
    </source>
</evidence>
<protein>
    <recommendedName>
        <fullName evidence="4 13">Tetraacyldisaccharide 4'-kinase</fullName>
        <ecNumber evidence="3 13">2.7.1.130</ecNumber>
    </recommendedName>
    <alternativeName>
        <fullName evidence="12 13">Lipid A 4'-kinase</fullName>
    </alternativeName>
</protein>
<evidence type="ECO:0000256" key="9">
    <source>
        <dbReference type="ARBA" id="ARBA00022777"/>
    </source>
</evidence>
<evidence type="ECO:0000256" key="1">
    <source>
        <dbReference type="ARBA" id="ARBA00002274"/>
    </source>
</evidence>
<dbReference type="GO" id="GO:0005524">
    <property type="term" value="F:ATP binding"/>
    <property type="evidence" value="ECO:0007669"/>
    <property type="project" value="UniProtKB-UniRule"/>
</dbReference>
<organism evidence="15 16">
    <name type="scientific">Sphingobacterium paucimobilis HER1398</name>
    <dbReference type="NCBI Taxonomy" id="1346330"/>
    <lineage>
        <taxon>Bacteria</taxon>
        <taxon>Pseudomonadati</taxon>
        <taxon>Bacteroidota</taxon>
        <taxon>Sphingobacteriia</taxon>
        <taxon>Sphingobacteriales</taxon>
        <taxon>Sphingobacteriaceae</taxon>
        <taxon>Sphingobacterium</taxon>
    </lineage>
</organism>
<evidence type="ECO:0000256" key="3">
    <source>
        <dbReference type="ARBA" id="ARBA00012071"/>
    </source>
</evidence>
<evidence type="ECO:0000313" key="16">
    <source>
        <dbReference type="Proteomes" id="UP000016584"/>
    </source>
</evidence>
<dbReference type="GO" id="GO:0009029">
    <property type="term" value="F:lipid-A 4'-kinase activity"/>
    <property type="evidence" value="ECO:0007669"/>
    <property type="project" value="UniProtKB-UniRule"/>
</dbReference>
<comment type="catalytic activity">
    <reaction evidence="13">
        <text>a lipid A disaccharide + ATP = a lipid IVA + ADP + H(+)</text>
        <dbReference type="Rhea" id="RHEA:67840"/>
        <dbReference type="ChEBI" id="CHEBI:15378"/>
        <dbReference type="ChEBI" id="CHEBI:30616"/>
        <dbReference type="ChEBI" id="CHEBI:176343"/>
        <dbReference type="ChEBI" id="CHEBI:176425"/>
        <dbReference type="ChEBI" id="CHEBI:456216"/>
        <dbReference type="EC" id="2.7.1.130"/>
    </reaction>
</comment>
<dbReference type="PANTHER" id="PTHR42724:SF1">
    <property type="entry name" value="TETRAACYLDISACCHARIDE 4'-KINASE, MITOCHONDRIAL-RELATED"/>
    <property type="match status" value="1"/>
</dbReference>
<name>U2HX42_9SPHI</name>
<dbReference type="EMBL" id="ATDL01000010">
    <property type="protein sequence ID" value="ERJ60087.1"/>
    <property type="molecule type" value="Genomic_DNA"/>
</dbReference>
<keyword evidence="8 13" id="KW-0547">Nucleotide-binding</keyword>
<dbReference type="InterPro" id="IPR003758">
    <property type="entry name" value="LpxK"/>
</dbReference>
<proteinExistence type="inferred from homology"/>
<evidence type="ECO:0000256" key="14">
    <source>
        <dbReference type="SAM" id="Phobius"/>
    </source>
</evidence>
<dbReference type="GO" id="GO:0009245">
    <property type="term" value="P:lipid A biosynthetic process"/>
    <property type="evidence" value="ECO:0007669"/>
    <property type="project" value="UniProtKB-UniRule"/>
</dbReference>
<reference evidence="15 16" key="1">
    <citation type="journal article" date="2013" name="Genome Announc.">
        <title>The Draft Genome Sequence of Sphingomonas paucimobilis Strain HER1398 (Proteobacteria), Host to the Giant PAU Phage, Indicates That It Is a Member of the Genus Sphingobacterium (Bacteroidetes).</title>
        <authorList>
            <person name="White R.A.III."/>
            <person name="Suttle C.A."/>
        </authorList>
    </citation>
    <scope>NUCLEOTIDE SEQUENCE [LARGE SCALE GENOMIC DNA]</scope>
    <source>
        <strain evidence="15 16">HER1398</strain>
    </source>
</reference>
<accession>U2HX42</accession>
<keyword evidence="14" id="KW-0472">Membrane</keyword>
<evidence type="ECO:0000313" key="15">
    <source>
        <dbReference type="EMBL" id="ERJ60087.1"/>
    </source>
</evidence>
<dbReference type="AlphaFoldDB" id="U2HX42"/>
<dbReference type="PATRIC" id="fig|1346330.5.peg.1406"/>
<comment type="caution">
    <text evidence="15">The sequence shown here is derived from an EMBL/GenBank/DDBJ whole genome shotgun (WGS) entry which is preliminary data.</text>
</comment>
<dbReference type="UniPathway" id="UPA00359">
    <property type="reaction ID" value="UER00482"/>
</dbReference>
<keyword evidence="14" id="KW-1133">Transmembrane helix</keyword>
<keyword evidence="16" id="KW-1185">Reference proteome</keyword>
<dbReference type="SUPFAM" id="SSF52540">
    <property type="entry name" value="P-loop containing nucleoside triphosphate hydrolases"/>
    <property type="match status" value="1"/>
</dbReference>
<evidence type="ECO:0000256" key="10">
    <source>
        <dbReference type="ARBA" id="ARBA00022840"/>
    </source>
</evidence>
<comment type="pathway">
    <text evidence="2 13">Glycolipid biosynthesis; lipid IV(A) biosynthesis; lipid IV(A) from (3R)-3-hydroxytetradecanoyl-[acyl-carrier-protein] and UDP-N-acetyl-alpha-D-glucosamine: step 6/6.</text>
</comment>
<keyword evidence="5 13" id="KW-0444">Lipid biosynthesis</keyword>
<evidence type="ECO:0000256" key="6">
    <source>
        <dbReference type="ARBA" id="ARBA00022556"/>
    </source>
</evidence>
<evidence type="ECO:0000256" key="12">
    <source>
        <dbReference type="ARBA" id="ARBA00029757"/>
    </source>
</evidence>
<dbReference type="RefSeq" id="WP_021069587.1">
    <property type="nucleotide sequence ID" value="NZ_ATDL01000010.1"/>
</dbReference>
<dbReference type="Proteomes" id="UP000016584">
    <property type="component" value="Unassembled WGS sequence"/>
</dbReference>
<dbReference type="GO" id="GO:0005886">
    <property type="term" value="C:plasma membrane"/>
    <property type="evidence" value="ECO:0007669"/>
    <property type="project" value="TreeGrafter"/>
</dbReference>
<keyword evidence="9 13" id="KW-0418">Kinase</keyword>
<comment type="caution">
    <text evidence="13">Lacks conserved residue(s) required for the propagation of feature annotation.</text>
</comment>
<evidence type="ECO:0000256" key="5">
    <source>
        <dbReference type="ARBA" id="ARBA00022516"/>
    </source>
</evidence>
<dbReference type="STRING" id="1346330.M472_15085"/>
<evidence type="ECO:0000256" key="13">
    <source>
        <dbReference type="HAMAP-Rule" id="MF_00409"/>
    </source>
</evidence>
<feature type="transmembrane region" description="Helical" evidence="14">
    <location>
        <begin position="6"/>
        <end position="26"/>
    </location>
</feature>
<keyword evidence="10 13" id="KW-0067">ATP-binding</keyword>
<dbReference type="GO" id="GO:0009244">
    <property type="term" value="P:lipopolysaccharide core region biosynthetic process"/>
    <property type="evidence" value="ECO:0007669"/>
    <property type="project" value="TreeGrafter"/>
</dbReference>
<keyword evidence="6 13" id="KW-0441">Lipid A biosynthesis</keyword>
<sequence length="347" mass="39602">MITLIRWILMPVSVIYGIVVWIRNILYDKGILKSTKFTIPTIVVGNLAIGGTGKSPMTEYIIRLLKENYTIATLSRGYGRKTKGYKIVTTASSALEVGDEPLQFKNKFPDVTVAVSEDRCFGIRQLKDNHDLILLDDAYQHRKLTPGFSILLFDFNSLFSPIIPLPTGDFRDNISATKRADLILVTKSPDNILEDQKKHIEHLIRKHSPAPIFYTGIKYEQPKNRNGENLTVELKGFDIILFCGIANPLPLKTHLSAIGNTIYTLEFQDHHNYIDKDFKKIEEYYYSLPSTNKILLTTEKDIQRIPNSALSNLPLYYIPISLKSIDQQQNTFDQFIFNYIHSSLPNS</sequence>
<dbReference type="OrthoDB" id="9766423at2"/>
<evidence type="ECO:0000256" key="8">
    <source>
        <dbReference type="ARBA" id="ARBA00022741"/>
    </source>
</evidence>